<feature type="compositionally biased region" description="Low complexity" evidence="1">
    <location>
        <begin position="109"/>
        <end position="122"/>
    </location>
</feature>
<feature type="region of interest" description="Disordered" evidence="1">
    <location>
        <begin position="38"/>
        <end position="130"/>
    </location>
</feature>
<proteinExistence type="predicted"/>
<sequence>MASKTPDEPCISETEVETIAMRIKRKRSRRVSFADTEITSVHIFNRDDEDSDNAPDSELQSSSLNDSAEPDNGAVGFFKDVGGESDDFKDSDDDEDDDGVDGRKSFLRPLGSPSPMSSVPGSATSNNEEDFFGPVSADFIRPGLSDSAASDSFHETTMDTTAFSLHYRSLARSDFGGDLKTPTSFRLAFEEKTPTPNPSDSGSLMSLTKPKNLTPQSSVPVDKVRGGEDSNDMSIIEENPHRYDYGRLSPKLDALLAEGSKDLHADSITASISKMPSKRSEVTVLEKNGIGHMDLRDGRSTEMGNFGTHEMSTDPASISRIKLSEAIGLVAGDSIDDQIRTPNQLMKVSNELTKDLFQKGMESLELPAANGDLVANVNSKATKALENSPKDRRYNTNIDPHSDKEGSRFMLSARGQQSIMNTPNLARHSGTVTPSSKHKDWYPAIQKSISRLRIPEPSPRASSLKDGIEKLRCRLSSHSSPNAPLSTVMADISKDLQRDFNKSPTAFLEKQVGDLDKGGQKCLVNTGTHDNENPVNIRKLGKDENSTDTAKDEASLNTFADILLKDKLDRPIEEVAPPSQLSVSGSEMTQHLLMSENNTKGTMVSSGTDCLLADEREENLPHVQLQSENNFETPLSGAGILNIQLQSPDKRFQPGLEPQSKPYVSRSMTEPSLQCPPPKDSALSNSMEGPSKSPPRKRQTPSPPLRNTPWSPLREEPSQSPCRKETARSPSRKKLTESLSWKETIQPFIEELIGSPIEKEPNHSLFLKELTLSPFRPSYAEHIDNMGPVGKDMVSSELNSNNHPNDDCYQGLHISQSLLTKQDADNSFGRKRRNLGITLQDGDCTDKIPDSQRSSKIHRSENYDLQFMLGHASTLHSDREKYGGELGGGAIWESWTDILVKFSGDSEQLLSPLTSNLNLKAIGVLEDILIHLLKAKKYETLCAEIKSQKVNCISAGHKRVAEARLLLYRLANEKAKLQLMHLKHQKLQSRVQLLSSAVQESQMLKLNFIQCQSEAGKGETLVDESRSCLVNHVGEQEASCDNVSTMRQELRASDEKIKSLSKFFHSHIKFKGEPSYANTIALVHDHLKTRTFCRLIRQELQSWDVDEFEIKNGHYNIILSYHGYIIQRFSGNMGPTSCIVISKKLNNVKIMKAFPNIDALVAFDFVLDAEATREMFDSRCLAEETQVTRSQLCNLLDVAEEVQLARFEIVNLIQTSFHTPSDDQLDLQLCFLNCKSSRKVTLSLDMTCLKRGVYPSEILPYQIQAFESAARVLLPQSLLTEIRAAAEGLEPGSTRIMRLCKCISQVV</sequence>
<dbReference type="STRING" id="74649.A0A2P6S182"/>
<dbReference type="PANTHER" id="PTHR35707:SF1">
    <property type="entry name" value="SPC7 KINETOCHORE PROTEIN DOMAIN-CONTAINING PROTEIN"/>
    <property type="match status" value="1"/>
</dbReference>
<feature type="compositionally biased region" description="Acidic residues" evidence="1">
    <location>
        <begin position="83"/>
        <end position="99"/>
    </location>
</feature>
<gene>
    <name evidence="2" type="ORF">RchiOBHm_Chr2g0155571</name>
</gene>
<feature type="region of interest" description="Disordered" evidence="1">
    <location>
        <begin position="525"/>
        <end position="551"/>
    </location>
</feature>
<accession>A0A2P6S182</accession>
<dbReference type="Gramene" id="PRQ52444">
    <property type="protein sequence ID" value="PRQ52444"/>
    <property type="gene ID" value="RchiOBHm_Chr2g0155571"/>
</dbReference>
<evidence type="ECO:0000256" key="1">
    <source>
        <dbReference type="SAM" id="MobiDB-lite"/>
    </source>
</evidence>
<feature type="region of interest" description="Disordered" evidence="1">
    <location>
        <begin position="648"/>
        <end position="738"/>
    </location>
</feature>
<dbReference type="PANTHER" id="PTHR35707">
    <property type="entry name" value="OS06G0608100 PROTEIN"/>
    <property type="match status" value="1"/>
</dbReference>
<dbReference type="EMBL" id="PDCK01000040">
    <property type="protein sequence ID" value="PRQ52444.1"/>
    <property type="molecule type" value="Genomic_DNA"/>
</dbReference>
<evidence type="ECO:0000313" key="3">
    <source>
        <dbReference type="Proteomes" id="UP000238479"/>
    </source>
</evidence>
<feature type="compositionally biased region" description="Basic and acidic residues" evidence="1">
    <location>
        <begin position="540"/>
        <end position="551"/>
    </location>
</feature>
<evidence type="ECO:0000313" key="2">
    <source>
        <dbReference type="EMBL" id="PRQ52444.1"/>
    </source>
</evidence>
<dbReference type="OMA" id="KEPTWSP"/>
<comment type="caution">
    <text evidence="2">The sequence shown here is derived from an EMBL/GenBank/DDBJ whole genome shotgun (WGS) entry which is preliminary data.</text>
</comment>
<organism evidence="2 3">
    <name type="scientific">Rosa chinensis</name>
    <name type="common">China rose</name>
    <dbReference type="NCBI Taxonomy" id="74649"/>
    <lineage>
        <taxon>Eukaryota</taxon>
        <taxon>Viridiplantae</taxon>
        <taxon>Streptophyta</taxon>
        <taxon>Embryophyta</taxon>
        <taxon>Tracheophyta</taxon>
        <taxon>Spermatophyta</taxon>
        <taxon>Magnoliopsida</taxon>
        <taxon>eudicotyledons</taxon>
        <taxon>Gunneridae</taxon>
        <taxon>Pentapetalae</taxon>
        <taxon>rosids</taxon>
        <taxon>fabids</taxon>
        <taxon>Rosales</taxon>
        <taxon>Rosaceae</taxon>
        <taxon>Rosoideae</taxon>
        <taxon>Rosoideae incertae sedis</taxon>
        <taxon>Rosa</taxon>
    </lineage>
</organism>
<feature type="region of interest" description="Disordered" evidence="1">
    <location>
        <begin position="190"/>
        <end position="234"/>
    </location>
</feature>
<name>A0A2P6S182_ROSCH</name>
<feature type="compositionally biased region" description="Basic and acidic residues" evidence="1">
    <location>
        <begin position="713"/>
        <end position="727"/>
    </location>
</feature>
<dbReference type="OrthoDB" id="1929367at2759"/>
<dbReference type="Proteomes" id="UP000238479">
    <property type="component" value="Chromosome 2"/>
</dbReference>
<reference evidence="2 3" key="1">
    <citation type="journal article" date="2018" name="Nat. Genet.">
        <title>The Rosa genome provides new insights in the design of modern roses.</title>
        <authorList>
            <person name="Bendahmane M."/>
        </authorList>
    </citation>
    <scope>NUCLEOTIDE SEQUENCE [LARGE SCALE GENOMIC DNA]</scope>
    <source>
        <strain evidence="3">cv. Old Blush</strain>
    </source>
</reference>
<keyword evidence="3" id="KW-1185">Reference proteome</keyword>
<protein>
    <submittedName>
        <fullName evidence="2">Uncharacterized protein</fullName>
    </submittedName>
</protein>
<feature type="compositionally biased region" description="Polar residues" evidence="1">
    <location>
        <begin position="198"/>
        <end position="219"/>
    </location>
</feature>